<dbReference type="EMBL" id="SRLO01000317">
    <property type="protein sequence ID" value="TNN61321.1"/>
    <property type="molecule type" value="Genomic_DNA"/>
</dbReference>
<evidence type="ECO:0000313" key="3">
    <source>
        <dbReference type="Proteomes" id="UP000314294"/>
    </source>
</evidence>
<proteinExistence type="predicted"/>
<keyword evidence="3" id="KW-1185">Reference proteome</keyword>
<evidence type="ECO:0000256" key="1">
    <source>
        <dbReference type="SAM" id="MobiDB-lite"/>
    </source>
</evidence>
<feature type="compositionally biased region" description="Low complexity" evidence="1">
    <location>
        <begin position="38"/>
        <end position="60"/>
    </location>
</feature>
<name>A0A4Z2H6U1_9TELE</name>
<comment type="caution">
    <text evidence="2">The sequence shown here is derived from an EMBL/GenBank/DDBJ whole genome shotgun (WGS) entry which is preliminary data.</text>
</comment>
<accession>A0A4Z2H6U1</accession>
<feature type="region of interest" description="Disordered" evidence="1">
    <location>
        <begin position="30"/>
        <end position="76"/>
    </location>
</feature>
<organism evidence="2 3">
    <name type="scientific">Liparis tanakae</name>
    <name type="common">Tanaka's snailfish</name>
    <dbReference type="NCBI Taxonomy" id="230148"/>
    <lineage>
        <taxon>Eukaryota</taxon>
        <taxon>Metazoa</taxon>
        <taxon>Chordata</taxon>
        <taxon>Craniata</taxon>
        <taxon>Vertebrata</taxon>
        <taxon>Euteleostomi</taxon>
        <taxon>Actinopterygii</taxon>
        <taxon>Neopterygii</taxon>
        <taxon>Teleostei</taxon>
        <taxon>Neoteleostei</taxon>
        <taxon>Acanthomorphata</taxon>
        <taxon>Eupercaria</taxon>
        <taxon>Perciformes</taxon>
        <taxon>Cottioidei</taxon>
        <taxon>Cottales</taxon>
        <taxon>Liparidae</taxon>
        <taxon>Liparis</taxon>
    </lineage>
</organism>
<protein>
    <submittedName>
        <fullName evidence="2">Uncharacterized protein</fullName>
    </submittedName>
</protein>
<evidence type="ECO:0000313" key="2">
    <source>
        <dbReference type="EMBL" id="TNN61321.1"/>
    </source>
</evidence>
<dbReference type="AlphaFoldDB" id="A0A4Z2H6U1"/>
<reference evidence="2 3" key="1">
    <citation type="submission" date="2019-03" db="EMBL/GenBank/DDBJ databases">
        <title>First draft genome of Liparis tanakae, snailfish: a comprehensive survey of snailfish specific genes.</title>
        <authorList>
            <person name="Kim W."/>
            <person name="Song I."/>
            <person name="Jeong J.-H."/>
            <person name="Kim D."/>
            <person name="Kim S."/>
            <person name="Ryu S."/>
            <person name="Song J.Y."/>
            <person name="Lee S.K."/>
        </authorList>
    </citation>
    <scope>NUCLEOTIDE SEQUENCE [LARGE SCALE GENOMIC DNA]</scope>
    <source>
        <tissue evidence="2">Muscle</tissue>
    </source>
</reference>
<dbReference type="Proteomes" id="UP000314294">
    <property type="component" value="Unassembled WGS sequence"/>
</dbReference>
<sequence>MGNEGPLLTCMVVEVVGTVHWALLVPPASISPRSRFTPLLLSPSEPTGSSSSPESESLSEPLHRGAHSLSGSNLAP</sequence>
<gene>
    <name evidence="2" type="ORF">EYF80_028448</name>
</gene>